<evidence type="ECO:0000256" key="5">
    <source>
        <dbReference type="SAM" id="MobiDB-lite"/>
    </source>
</evidence>
<feature type="transmembrane region" description="Helical" evidence="6">
    <location>
        <begin position="308"/>
        <end position="327"/>
    </location>
</feature>
<proteinExistence type="predicted"/>
<evidence type="ECO:0000313" key="9">
    <source>
        <dbReference type="Proteomes" id="UP000237441"/>
    </source>
</evidence>
<name>A0A2S7Y0K0_BEABA</name>
<sequence>MISEMASAKEQRLPMTYGTTSTTALKMHTPNNTEGHDSDSIFSCDRQPKNQNASREKTYWHPIIVLLLMLLIDGFGYVMSAAPQTRLIEDIVCRKYYSAETLSTLGLTSPSEDMCKERPVQDAVAQLFGWQTFFDGIPGLVLAMYFGVLADKHGRRGVLFLSMLGQTIGLTWVLFISWTEWPLKLMWLSSLCLIIGGGTTVTSAVGMMILTDATSEDKRSQVFFLAQTVLIVAELIGPLISSKLMEIKLWIPILLGLGCTVVTMLLAGSVPETLEPKARAKDENGSENEPEGFQNRLRATWKHISTTIRYIASNMNLVLLVATFLVMDYSRQSLSVLLQFTSTRYSLTIAKANYLLSFRAFAQLITFALILPALDTYMVKKLGVSPRLKDLKLCRTSIVLFMVSFGLLVVAPQVWMVALALVFYTFGSGFGSFARSLASALVEKDMIGTLLTSVVIMDTTGTLLAGPIVAKTFSWSLTLHGVGRGLPYLCSFLLCGLATVMLFQIRSVDRPDEKPAPVDEESQGFLDVPRDASCNDGLSPRHSE</sequence>
<feature type="domain" description="Major facilitator superfamily (MFS) profile" evidence="7">
    <location>
        <begin position="62"/>
        <end position="514"/>
    </location>
</feature>
<dbReference type="GO" id="GO:0016020">
    <property type="term" value="C:membrane"/>
    <property type="evidence" value="ECO:0007669"/>
    <property type="project" value="UniProtKB-SubCell"/>
</dbReference>
<dbReference type="AlphaFoldDB" id="A0A2S7Y0K0"/>
<comment type="subcellular location">
    <subcellularLocation>
        <location evidence="1">Membrane</location>
        <topology evidence="1">Multi-pass membrane protein</topology>
    </subcellularLocation>
</comment>
<evidence type="ECO:0000313" key="8">
    <source>
        <dbReference type="EMBL" id="PQK09695.1"/>
    </source>
</evidence>
<protein>
    <recommendedName>
        <fullName evidence="7">Major facilitator superfamily (MFS) profile domain-containing protein</fullName>
    </recommendedName>
</protein>
<dbReference type="InterPro" id="IPR011701">
    <property type="entry name" value="MFS"/>
</dbReference>
<dbReference type="OrthoDB" id="4870077at2759"/>
<accession>A0A2S7Y0K0</accession>
<dbReference type="EMBL" id="JRHA01000002">
    <property type="protein sequence ID" value="PQK09695.1"/>
    <property type="molecule type" value="Genomic_DNA"/>
</dbReference>
<feature type="transmembrane region" description="Helical" evidence="6">
    <location>
        <begin position="127"/>
        <end position="146"/>
    </location>
</feature>
<evidence type="ECO:0000256" key="2">
    <source>
        <dbReference type="ARBA" id="ARBA00022692"/>
    </source>
</evidence>
<keyword evidence="2 6" id="KW-0812">Transmembrane</keyword>
<evidence type="ECO:0000256" key="3">
    <source>
        <dbReference type="ARBA" id="ARBA00022989"/>
    </source>
</evidence>
<dbReference type="SUPFAM" id="SSF103473">
    <property type="entry name" value="MFS general substrate transporter"/>
    <property type="match status" value="1"/>
</dbReference>
<dbReference type="Gene3D" id="1.20.1250.20">
    <property type="entry name" value="MFS general substrate transporter like domains"/>
    <property type="match status" value="1"/>
</dbReference>
<feature type="region of interest" description="Disordered" evidence="5">
    <location>
        <begin position="29"/>
        <end position="48"/>
    </location>
</feature>
<dbReference type="PANTHER" id="PTHR23507:SF1">
    <property type="entry name" value="FI18259P1-RELATED"/>
    <property type="match status" value="1"/>
</dbReference>
<feature type="transmembrane region" description="Helical" evidence="6">
    <location>
        <begin position="185"/>
        <end position="210"/>
    </location>
</feature>
<feature type="transmembrane region" description="Helical" evidence="6">
    <location>
        <begin position="59"/>
        <end position="79"/>
    </location>
</feature>
<feature type="transmembrane region" description="Helical" evidence="6">
    <location>
        <begin position="158"/>
        <end position="179"/>
    </location>
</feature>
<keyword evidence="3 6" id="KW-1133">Transmembrane helix</keyword>
<comment type="caution">
    <text evidence="8">The sequence shown here is derived from an EMBL/GenBank/DDBJ whole genome shotgun (WGS) entry which is preliminary data.</text>
</comment>
<dbReference type="InterPro" id="IPR036259">
    <property type="entry name" value="MFS_trans_sf"/>
</dbReference>
<dbReference type="InterPro" id="IPR020846">
    <property type="entry name" value="MFS_dom"/>
</dbReference>
<gene>
    <name evidence="8" type="ORF">BB8028_0002g00190</name>
</gene>
<feature type="transmembrane region" description="Helical" evidence="6">
    <location>
        <begin position="446"/>
        <end position="466"/>
    </location>
</feature>
<dbReference type="PROSITE" id="PS50850">
    <property type="entry name" value="MFS"/>
    <property type="match status" value="1"/>
</dbReference>
<reference evidence="8 9" key="1">
    <citation type="submission" date="2016-07" db="EMBL/GenBank/DDBJ databases">
        <title>Comparative genomics of the entomopathogenic fungus Beauveria bassiana.</title>
        <authorList>
            <person name="Valero Jimenez C.A."/>
            <person name="Zwaan B.J."/>
            <person name="Van Kan J.A."/>
            <person name="Takken W."/>
            <person name="Debets A.J."/>
            <person name="Schoustra S.E."/>
            <person name="Koenraadt C.J."/>
        </authorList>
    </citation>
    <scope>NUCLEOTIDE SEQUENCE [LARGE SCALE GENOMIC DNA]</scope>
    <source>
        <strain evidence="8 9">ARSEF 8028</strain>
    </source>
</reference>
<dbReference type="PANTHER" id="PTHR23507">
    <property type="entry name" value="ZGC:174356"/>
    <property type="match status" value="1"/>
</dbReference>
<evidence type="ECO:0000256" key="6">
    <source>
        <dbReference type="SAM" id="Phobius"/>
    </source>
</evidence>
<evidence type="ECO:0000256" key="4">
    <source>
        <dbReference type="ARBA" id="ARBA00023136"/>
    </source>
</evidence>
<feature type="region of interest" description="Disordered" evidence="5">
    <location>
        <begin position="511"/>
        <end position="544"/>
    </location>
</feature>
<dbReference type="Proteomes" id="UP000237441">
    <property type="component" value="Unassembled WGS sequence"/>
</dbReference>
<feature type="transmembrane region" description="Helical" evidence="6">
    <location>
        <begin position="247"/>
        <end position="267"/>
    </location>
</feature>
<evidence type="ECO:0000259" key="7">
    <source>
        <dbReference type="PROSITE" id="PS50850"/>
    </source>
</evidence>
<dbReference type="Pfam" id="PF07690">
    <property type="entry name" value="MFS_1"/>
    <property type="match status" value="1"/>
</dbReference>
<keyword evidence="4 6" id="KW-0472">Membrane</keyword>
<evidence type="ECO:0000256" key="1">
    <source>
        <dbReference type="ARBA" id="ARBA00004141"/>
    </source>
</evidence>
<organism evidence="8 9">
    <name type="scientific">Beauveria bassiana</name>
    <name type="common">White muscardine disease fungus</name>
    <name type="synonym">Tritirachium shiotae</name>
    <dbReference type="NCBI Taxonomy" id="176275"/>
    <lineage>
        <taxon>Eukaryota</taxon>
        <taxon>Fungi</taxon>
        <taxon>Dikarya</taxon>
        <taxon>Ascomycota</taxon>
        <taxon>Pezizomycotina</taxon>
        <taxon>Sordariomycetes</taxon>
        <taxon>Hypocreomycetidae</taxon>
        <taxon>Hypocreales</taxon>
        <taxon>Cordycipitaceae</taxon>
        <taxon>Beauveria</taxon>
    </lineage>
</organism>
<feature type="transmembrane region" description="Helical" evidence="6">
    <location>
        <begin position="222"/>
        <end position="241"/>
    </location>
</feature>
<feature type="transmembrane region" description="Helical" evidence="6">
    <location>
        <begin position="415"/>
        <end position="434"/>
    </location>
</feature>
<dbReference type="GO" id="GO:0022857">
    <property type="term" value="F:transmembrane transporter activity"/>
    <property type="evidence" value="ECO:0007669"/>
    <property type="project" value="InterPro"/>
</dbReference>
<feature type="transmembrane region" description="Helical" evidence="6">
    <location>
        <begin position="486"/>
        <end position="505"/>
    </location>
</feature>
<feature type="transmembrane region" description="Helical" evidence="6">
    <location>
        <begin position="360"/>
        <end position="379"/>
    </location>
</feature>